<dbReference type="PANTHER" id="PTHR35789">
    <property type="entry name" value="SPORE GERMINATION PROTEIN B3"/>
    <property type="match status" value="1"/>
</dbReference>
<evidence type="ECO:0000313" key="11">
    <source>
        <dbReference type="EMBL" id="MDG5754675.1"/>
    </source>
</evidence>
<keyword evidence="4 8" id="KW-0732">Signal</keyword>
<dbReference type="Proteomes" id="UP001218246">
    <property type="component" value="Unassembled WGS sequence"/>
</dbReference>
<evidence type="ECO:0000256" key="4">
    <source>
        <dbReference type="ARBA" id="ARBA00022729"/>
    </source>
</evidence>
<keyword evidence="7" id="KW-0449">Lipoprotein</keyword>
<evidence type="ECO:0000256" key="7">
    <source>
        <dbReference type="ARBA" id="ARBA00023288"/>
    </source>
</evidence>
<protein>
    <submittedName>
        <fullName evidence="11">Ger(X)C family spore germination protein</fullName>
    </submittedName>
</protein>
<dbReference type="Pfam" id="PF05504">
    <property type="entry name" value="Spore_GerAC"/>
    <property type="match status" value="1"/>
</dbReference>
<feature type="domain" description="Spore germination GerAC-like C-terminal" evidence="9">
    <location>
        <begin position="226"/>
        <end position="388"/>
    </location>
</feature>
<evidence type="ECO:0000256" key="6">
    <source>
        <dbReference type="ARBA" id="ARBA00023139"/>
    </source>
</evidence>
<dbReference type="InterPro" id="IPR057336">
    <property type="entry name" value="GerAC_N"/>
</dbReference>
<name>A0ABT6H6K3_9BACI</name>
<keyword evidence="6" id="KW-0564">Palmitate</keyword>
<organism evidence="11 12">
    <name type="scientific">Ectobacillus antri</name>
    <dbReference type="NCBI Taxonomy" id="2486280"/>
    <lineage>
        <taxon>Bacteria</taxon>
        <taxon>Bacillati</taxon>
        <taxon>Bacillota</taxon>
        <taxon>Bacilli</taxon>
        <taxon>Bacillales</taxon>
        <taxon>Bacillaceae</taxon>
        <taxon>Ectobacillus</taxon>
    </lineage>
</organism>
<dbReference type="PROSITE" id="PS51257">
    <property type="entry name" value="PROKAR_LIPOPROTEIN"/>
    <property type="match status" value="1"/>
</dbReference>
<accession>A0ABT6H6K3</accession>
<evidence type="ECO:0000256" key="3">
    <source>
        <dbReference type="ARBA" id="ARBA00022544"/>
    </source>
</evidence>
<reference evidence="11 12" key="1">
    <citation type="submission" date="2023-04" db="EMBL/GenBank/DDBJ databases">
        <title>Ectobacillus antri isolated from activated sludge.</title>
        <authorList>
            <person name="Yan P."/>
            <person name="Liu X."/>
        </authorList>
    </citation>
    <scope>NUCLEOTIDE SEQUENCE [LARGE SCALE GENOMIC DNA]</scope>
    <source>
        <strain evidence="11 12">C18H</strain>
    </source>
</reference>
<dbReference type="InterPro" id="IPR008844">
    <property type="entry name" value="Spore_GerAC-like"/>
</dbReference>
<feature type="domain" description="Spore germination protein N-terminal" evidence="10">
    <location>
        <begin position="24"/>
        <end position="198"/>
    </location>
</feature>
<evidence type="ECO:0000259" key="9">
    <source>
        <dbReference type="Pfam" id="PF05504"/>
    </source>
</evidence>
<feature type="chain" id="PRO_5046233478" evidence="8">
    <location>
        <begin position="21"/>
        <end position="399"/>
    </location>
</feature>
<keyword evidence="3" id="KW-0309">Germination</keyword>
<evidence type="ECO:0000256" key="8">
    <source>
        <dbReference type="SAM" id="SignalP"/>
    </source>
</evidence>
<dbReference type="InterPro" id="IPR038501">
    <property type="entry name" value="Spore_GerAC_C_sf"/>
</dbReference>
<evidence type="ECO:0000256" key="5">
    <source>
        <dbReference type="ARBA" id="ARBA00023136"/>
    </source>
</evidence>
<evidence type="ECO:0000313" key="12">
    <source>
        <dbReference type="Proteomes" id="UP001218246"/>
    </source>
</evidence>
<dbReference type="EMBL" id="JARULN010000011">
    <property type="protein sequence ID" value="MDG5754675.1"/>
    <property type="molecule type" value="Genomic_DNA"/>
</dbReference>
<comment type="caution">
    <text evidence="11">The sequence shown here is derived from an EMBL/GenBank/DDBJ whole genome shotgun (WGS) entry which is preliminary data.</text>
</comment>
<gene>
    <name evidence="11" type="ORF">P6P90_11920</name>
</gene>
<dbReference type="PANTHER" id="PTHR35789:SF1">
    <property type="entry name" value="SPORE GERMINATION PROTEIN B3"/>
    <property type="match status" value="1"/>
</dbReference>
<dbReference type="NCBIfam" id="TIGR02887">
    <property type="entry name" value="spore_ger_x_C"/>
    <property type="match status" value="1"/>
</dbReference>
<proteinExistence type="inferred from homology"/>
<dbReference type="Pfam" id="PF25198">
    <property type="entry name" value="Spore_GerAC_N"/>
    <property type="match status" value="1"/>
</dbReference>
<dbReference type="Gene3D" id="3.30.300.210">
    <property type="entry name" value="Nutrient germinant receptor protein C, domain 3"/>
    <property type="match status" value="1"/>
</dbReference>
<evidence type="ECO:0000256" key="2">
    <source>
        <dbReference type="ARBA" id="ARBA00007886"/>
    </source>
</evidence>
<keyword evidence="5" id="KW-0472">Membrane</keyword>
<sequence length="399" mass="45091">MNRVVLCITCLLFLSCSLTGCSSKKELNDMGIALALAIDKKDDIYNISIQIVNPSAISAQGGSSNRSPVTTYSTSGKTIFEAIRRLTKETPRKIYFAHLRLMVISEALAREQGISNILEFLMRDPELRKDFYVLISREQSARTILSIMSPIEKIPANKIFRSLEMSERYWAPTTAIKMDELVRDITRAGKEPVLTGIQVEGSTKHGASNENANRVLPNAILHLDSVAIFRKDRLVGWLNESESKGYNYITNKVHSTVGAVACNKKEWVNIEVIHAKSHIKVRMEKGKPSIHIYFDIEGNVAEVGCKIDISKRATIARLEDKFNHRVKYVSHAAITKAHRYGTDIFGFGDLIYRTHPTEWEKLKNNWNAKGFREIKVYLHPKTHIQHTGITIQSPLKDAK</sequence>
<comment type="similarity">
    <text evidence="2">Belongs to the GerABKC lipoprotein family.</text>
</comment>
<dbReference type="RefSeq" id="WP_124564145.1">
    <property type="nucleotide sequence ID" value="NZ_JARRRY010000011.1"/>
</dbReference>
<evidence type="ECO:0000256" key="1">
    <source>
        <dbReference type="ARBA" id="ARBA00004635"/>
    </source>
</evidence>
<dbReference type="InterPro" id="IPR046953">
    <property type="entry name" value="Spore_GerAC-like_C"/>
</dbReference>
<keyword evidence="12" id="KW-1185">Reference proteome</keyword>
<dbReference type="Gene3D" id="6.20.190.10">
    <property type="entry name" value="Nutrient germinant receptor protein C, domain 1"/>
    <property type="match status" value="1"/>
</dbReference>
<comment type="subcellular location">
    <subcellularLocation>
        <location evidence="1">Membrane</location>
        <topology evidence="1">Lipid-anchor</topology>
    </subcellularLocation>
</comment>
<feature type="signal peptide" evidence="8">
    <location>
        <begin position="1"/>
        <end position="20"/>
    </location>
</feature>
<evidence type="ECO:0000259" key="10">
    <source>
        <dbReference type="Pfam" id="PF25198"/>
    </source>
</evidence>